<evidence type="ECO:0000256" key="2">
    <source>
        <dbReference type="ARBA" id="ARBA00005179"/>
    </source>
</evidence>
<feature type="non-terminal residue" evidence="10">
    <location>
        <position position="1"/>
    </location>
</feature>
<dbReference type="InterPro" id="IPR001128">
    <property type="entry name" value="Cyt_P450"/>
</dbReference>
<evidence type="ECO:0000256" key="9">
    <source>
        <dbReference type="PIRSR" id="PIRSR602401-1"/>
    </source>
</evidence>
<dbReference type="PRINTS" id="PR00463">
    <property type="entry name" value="EP450I"/>
</dbReference>
<dbReference type="SUPFAM" id="SSF48264">
    <property type="entry name" value="Cytochrome P450"/>
    <property type="match status" value="1"/>
</dbReference>
<evidence type="ECO:0000313" key="10">
    <source>
        <dbReference type="EMBL" id="KAJ7218348.1"/>
    </source>
</evidence>
<keyword evidence="11" id="KW-1185">Reference proteome</keyword>
<evidence type="ECO:0000256" key="6">
    <source>
        <dbReference type="ARBA" id="ARBA00023002"/>
    </source>
</evidence>
<protein>
    <submittedName>
        <fullName evidence="10">Cytochrome P450</fullName>
    </submittedName>
</protein>
<keyword evidence="8" id="KW-0503">Monooxygenase</keyword>
<dbReference type="Pfam" id="PF00067">
    <property type="entry name" value="p450"/>
    <property type="match status" value="1"/>
</dbReference>
<keyword evidence="6" id="KW-0560">Oxidoreductase</keyword>
<keyword evidence="4 9" id="KW-0349">Heme</keyword>
<dbReference type="InterPro" id="IPR050364">
    <property type="entry name" value="Cytochrome_P450_fung"/>
</dbReference>
<evidence type="ECO:0000256" key="4">
    <source>
        <dbReference type="ARBA" id="ARBA00022617"/>
    </source>
</evidence>
<evidence type="ECO:0000256" key="5">
    <source>
        <dbReference type="ARBA" id="ARBA00022723"/>
    </source>
</evidence>
<comment type="similarity">
    <text evidence="3">Belongs to the cytochrome P450 family.</text>
</comment>
<evidence type="ECO:0000256" key="8">
    <source>
        <dbReference type="ARBA" id="ARBA00023033"/>
    </source>
</evidence>
<dbReference type="GO" id="GO:0020037">
    <property type="term" value="F:heme binding"/>
    <property type="evidence" value="ECO:0007669"/>
    <property type="project" value="InterPro"/>
</dbReference>
<dbReference type="PANTHER" id="PTHR46300">
    <property type="entry name" value="P450, PUTATIVE (EUROFUNG)-RELATED-RELATED"/>
    <property type="match status" value="1"/>
</dbReference>
<dbReference type="AlphaFoldDB" id="A0AAD6VSG4"/>
<reference evidence="10" key="1">
    <citation type="submission" date="2023-03" db="EMBL/GenBank/DDBJ databases">
        <title>Massive genome expansion in bonnet fungi (Mycena s.s.) driven by repeated elements and novel gene families across ecological guilds.</title>
        <authorList>
            <consortium name="Lawrence Berkeley National Laboratory"/>
            <person name="Harder C.B."/>
            <person name="Miyauchi S."/>
            <person name="Viragh M."/>
            <person name="Kuo A."/>
            <person name="Thoen E."/>
            <person name="Andreopoulos B."/>
            <person name="Lu D."/>
            <person name="Skrede I."/>
            <person name="Drula E."/>
            <person name="Henrissat B."/>
            <person name="Morin E."/>
            <person name="Kohler A."/>
            <person name="Barry K."/>
            <person name="LaButti K."/>
            <person name="Morin E."/>
            <person name="Salamov A."/>
            <person name="Lipzen A."/>
            <person name="Mereny Z."/>
            <person name="Hegedus B."/>
            <person name="Baldrian P."/>
            <person name="Stursova M."/>
            <person name="Weitz H."/>
            <person name="Taylor A."/>
            <person name="Grigoriev I.V."/>
            <person name="Nagy L.G."/>
            <person name="Martin F."/>
            <person name="Kauserud H."/>
        </authorList>
    </citation>
    <scope>NUCLEOTIDE SEQUENCE</scope>
    <source>
        <strain evidence="10">9144</strain>
    </source>
</reference>
<comment type="caution">
    <text evidence="10">The sequence shown here is derived from an EMBL/GenBank/DDBJ whole genome shotgun (WGS) entry which is preliminary data.</text>
</comment>
<dbReference type="EMBL" id="JARJCW010000012">
    <property type="protein sequence ID" value="KAJ7218348.1"/>
    <property type="molecule type" value="Genomic_DNA"/>
</dbReference>
<dbReference type="Proteomes" id="UP001219525">
    <property type="component" value="Unassembled WGS sequence"/>
</dbReference>
<dbReference type="GO" id="GO:0004497">
    <property type="term" value="F:monooxygenase activity"/>
    <property type="evidence" value="ECO:0007669"/>
    <property type="project" value="UniProtKB-KW"/>
</dbReference>
<name>A0AAD6VSG4_9AGAR</name>
<comment type="pathway">
    <text evidence="2">Secondary metabolite biosynthesis.</text>
</comment>
<dbReference type="InterPro" id="IPR036396">
    <property type="entry name" value="Cyt_P450_sf"/>
</dbReference>
<accession>A0AAD6VSG4</accession>
<evidence type="ECO:0000313" key="11">
    <source>
        <dbReference type="Proteomes" id="UP001219525"/>
    </source>
</evidence>
<evidence type="ECO:0000256" key="3">
    <source>
        <dbReference type="ARBA" id="ARBA00010617"/>
    </source>
</evidence>
<proteinExistence type="inferred from homology"/>
<evidence type="ECO:0000256" key="7">
    <source>
        <dbReference type="ARBA" id="ARBA00023004"/>
    </source>
</evidence>
<dbReference type="InterPro" id="IPR002401">
    <property type="entry name" value="Cyt_P450_E_grp-I"/>
</dbReference>
<feature type="binding site" description="axial binding residue" evidence="9">
    <location>
        <position position="106"/>
    </location>
    <ligand>
        <name>heme</name>
        <dbReference type="ChEBI" id="CHEBI:30413"/>
    </ligand>
    <ligandPart>
        <name>Fe</name>
        <dbReference type="ChEBI" id="CHEBI:18248"/>
    </ligandPart>
</feature>
<dbReference type="GO" id="GO:0016705">
    <property type="term" value="F:oxidoreductase activity, acting on paired donors, with incorporation or reduction of molecular oxygen"/>
    <property type="evidence" value="ECO:0007669"/>
    <property type="project" value="InterPro"/>
</dbReference>
<comment type="cofactor">
    <cofactor evidence="1 9">
        <name>heme</name>
        <dbReference type="ChEBI" id="CHEBI:30413"/>
    </cofactor>
</comment>
<dbReference type="PANTHER" id="PTHR46300:SF5">
    <property type="entry name" value="CYTOCHROME P450"/>
    <property type="match status" value="1"/>
</dbReference>
<organism evidence="10 11">
    <name type="scientific">Mycena pura</name>
    <dbReference type="NCBI Taxonomy" id="153505"/>
    <lineage>
        <taxon>Eukaryota</taxon>
        <taxon>Fungi</taxon>
        <taxon>Dikarya</taxon>
        <taxon>Basidiomycota</taxon>
        <taxon>Agaricomycotina</taxon>
        <taxon>Agaricomycetes</taxon>
        <taxon>Agaricomycetidae</taxon>
        <taxon>Agaricales</taxon>
        <taxon>Marasmiineae</taxon>
        <taxon>Mycenaceae</taxon>
        <taxon>Mycena</taxon>
    </lineage>
</organism>
<dbReference type="Gene3D" id="1.10.630.10">
    <property type="entry name" value="Cytochrome P450"/>
    <property type="match status" value="1"/>
</dbReference>
<keyword evidence="5 9" id="KW-0479">Metal-binding</keyword>
<dbReference type="GO" id="GO:0005506">
    <property type="term" value="F:iron ion binding"/>
    <property type="evidence" value="ECO:0007669"/>
    <property type="project" value="InterPro"/>
</dbReference>
<sequence length="152" mass="16866">GDLRLPDFGDRENLPFVECILQETSRCQWLIVGSKGVPHRVMEDVYRGMLTPKGSLLFANIKGMSLNESVYFDPASFYPERFLPKPAGRGEPYFNNAVFGFGRRICTGQYVAENSLWIAVATILATCKIANAVDEQGNIIMPSSTLTDGLVR</sequence>
<keyword evidence="7 9" id="KW-0408">Iron</keyword>
<evidence type="ECO:0000256" key="1">
    <source>
        <dbReference type="ARBA" id="ARBA00001971"/>
    </source>
</evidence>
<gene>
    <name evidence="10" type="ORF">GGX14DRAFT_356786</name>
</gene>